<sequence>MSASIRKSVQITGCFDGGINSGLVETFQERGYHVFAALRNLTKLSPRLSAEAAKIKENRDVKALQLDVLSSDSIAAAVTSAFAPLLIQARGCLVNNASVSAYVPMPFSGA</sequence>
<dbReference type="PANTHER" id="PTHR44169">
    <property type="entry name" value="NADPH-DEPENDENT 1-ACYLDIHYDROXYACETONE PHOSPHATE REDUCTASE"/>
    <property type="match status" value="1"/>
</dbReference>
<evidence type="ECO:0000256" key="2">
    <source>
        <dbReference type="ARBA" id="ARBA00023002"/>
    </source>
</evidence>
<dbReference type="Pfam" id="PF00106">
    <property type="entry name" value="adh_short"/>
    <property type="match status" value="1"/>
</dbReference>
<dbReference type="Gene3D" id="3.40.50.720">
    <property type="entry name" value="NAD(P)-binding Rossmann-like Domain"/>
    <property type="match status" value="1"/>
</dbReference>
<dbReference type="InterPro" id="IPR036291">
    <property type="entry name" value="NAD(P)-bd_dom_sf"/>
</dbReference>
<comment type="caution">
    <text evidence="3">The sequence shown here is derived from an EMBL/GenBank/DDBJ whole genome shotgun (WGS) entry which is preliminary data.</text>
</comment>
<keyword evidence="2" id="KW-0560">Oxidoreductase</keyword>
<evidence type="ECO:0000313" key="4">
    <source>
        <dbReference type="Proteomes" id="UP001444661"/>
    </source>
</evidence>
<dbReference type="SUPFAM" id="SSF51735">
    <property type="entry name" value="NAD(P)-binding Rossmann-fold domains"/>
    <property type="match status" value="1"/>
</dbReference>
<dbReference type="Proteomes" id="UP001444661">
    <property type="component" value="Unassembled WGS sequence"/>
</dbReference>
<gene>
    <name evidence="3" type="ORF">PG993_013038</name>
</gene>
<evidence type="ECO:0000313" key="3">
    <source>
        <dbReference type="EMBL" id="KAK8022271.1"/>
    </source>
</evidence>
<comment type="similarity">
    <text evidence="1">Belongs to the short-chain dehydrogenases/reductases (SDR) family.</text>
</comment>
<organism evidence="3 4">
    <name type="scientific">Apiospora rasikravindrae</name>
    <dbReference type="NCBI Taxonomy" id="990691"/>
    <lineage>
        <taxon>Eukaryota</taxon>
        <taxon>Fungi</taxon>
        <taxon>Dikarya</taxon>
        <taxon>Ascomycota</taxon>
        <taxon>Pezizomycotina</taxon>
        <taxon>Sordariomycetes</taxon>
        <taxon>Xylariomycetidae</taxon>
        <taxon>Amphisphaeriales</taxon>
        <taxon>Apiosporaceae</taxon>
        <taxon>Apiospora</taxon>
    </lineage>
</organism>
<accession>A0ABR1RWH6</accession>
<reference evidence="3 4" key="1">
    <citation type="submission" date="2023-01" db="EMBL/GenBank/DDBJ databases">
        <title>Analysis of 21 Apiospora genomes using comparative genomics revels a genus with tremendous synthesis potential of carbohydrate active enzymes and secondary metabolites.</title>
        <authorList>
            <person name="Sorensen T."/>
        </authorList>
    </citation>
    <scope>NUCLEOTIDE SEQUENCE [LARGE SCALE GENOMIC DNA]</scope>
    <source>
        <strain evidence="3 4">CBS 33761</strain>
    </source>
</reference>
<name>A0ABR1RWH6_9PEZI</name>
<evidence type="ECO:0000256" key="1">
    <source>
        <dbReference type="ARBA" id="ARBA00006484"/>
    </source>
</evidence>
<proteinExistence type="inferred from homology"/>
<dbReference type="PANTHER" id="PTHR44169:SF6">
    <property type="entry name" value="NADPH-DEPENDENT 1-ACYLDIHYDROXYACETONE PHOSPHATE REDUCTASE"/>
    <property type="match status" value="1"/>
</dbReference>
<dbReference type="EMBL" id="JAQQWK010000012">
    <property type="protein sequence ID" value="KAK8022271.1"/>
    <property type="molecule type" value="Genomic_DNA"/>
</dbReference>
<protein>
    <submittedName>
        <fullName evidence="3">Uncharacterized protein</fullName>
    </submittedName>
</protein>
<keyword evidence="4" id="KW-1185">Reference proteome</keyword>
<dbReference type="InterPro" id="IPR002347">
    <property type="entry name" value="SDR_fam"/>
</dbReference>